<sequence>MNYCDLLEKDKFISALENKNIIEIHISLDPDIKVIKDFFNVTILCENHNIKKSINLYGYNDIISYEIIETLDDFLKQHKMIIKIALRCVEMDLNCSERFNKLLINNNHIVELEFIDNIKLSYETILENIPLQKLKVYSPNSIEMSKILLFPLIESLNIHLDCNEFDERYYNKQLQNAFRNTKSLTDIYIDNSFENKNRKFNKIIVSFLKSKNQSVKNFSIHLEKKFSKKKLHEEIMEYIQQNKNIKTFSISDSISNYDFLNKNDTIEELKIFNDKMYDDTIKSLENLILENKKIIKLEIGNIPNVRQCKILIRAIKKNGTIEKLSALYGEINNEWKNLLKEVEDIKKLKRQHILKYLDLFASYQILPMISIIDEYVGLNIK</sequence>
<dbReference type="SUPFAM" id="SSF52047">
    <property type="entry name" value="RNI-like"/>
    <property type="match status" value="1"/>
</dbReference>
<evidence type="ECO:0000313" key="1">
    <source>
        <dbReference type="EMBL" id="AYV78199.1"/>
    </source>
</evidence>
<proteinExistence type="predicted"/>
<reference evidence="1" key="1">
    <citation type="submission" date="2018-10" db="EMBL/GenBank/DDBJ databases">
        <title>Hidden diversity of soil giant viruses.</title>
        <authorList>
            <person name="Schulz F."/>
            <person name="Alteio L."/>
            <person name="Goudeau D."/>
            <person name="Ryan E.M."/>
            <person name="Malmstrom R.R."/>
            <person name="Blanchard J."/>
            <person name="Woyke T."/>
        </authorList>
    </citation>
    <scope>NUCLEOTIDE SEQUENCE</scope>
    <source>
        <strain evidence="1">EDV1</strain>
    </source>
</reference>
<organism evidence="1">
    <name type="scientific">Edafosvirus sp</name>
    <dbReference type="NCBI Taxonomy" id="2487765"/>
    <lineage>
        <taxon>Viruses</taxon>
        <taxon>Varidnaviria</taxon>
        <taxon>Bamfordvirae</taxon>
        <taxon>Nucleocytoviricota</taxon>
        <taxon>Megaviricetes</taxon>
        <taxon>Imitervirales</taxon>
        <taxon>Mimiviridae</taxon>
        <taxon>Klosneuvirinae</taxon>
    </lineage>
</organism>
<dbReference type="EMBL" id="MK072071">
    <property type="protein sequence ID" value="AYV78199.1"/>
    <property type="molecule type" value="Genomic_DNA"/>
</dbReference>
<protein>
    <submittedName>
        <fullName evidence="1">Uncharacterized protein</fullName>
    </submittedName>
</protein>
<accession>A0A3G4ZXQ2</accession>
<gene>
    <name evidence="1" type="ORF">Edafosvirus6_48</name>
</gene>
<name>A0A3G4ZXQ2_9VIRU</name>